<evidence type="ECO:0000256" key="4">
    <source>
        <dbReference type="ARBA" id="ARBA00022553"/>
    </source>
</evidence>
<accession>A0A6M4ILE0</accession>
<evidence type="ECO:0000256" key="9">
    <source>
        <dbReference type="ARBA" id="ARBA00023012"/>
    </source>
</evidence>
<dbReference type="PRINTS" id="PR00344">
    <property type="entry name" value="BCTRLSENSOR"/>
</dbReference>
<dbReference type="PANTHER" id="PTHR43065:SF10">
    <property type="entry name" value="PEROXIDE STRESS-ACTIVATED HISTIDINE KINASE MAK3"/>
    <property type="match status" value="1"/>
</dbReference>
<evidence type="ECO:0000259" key="11">
    <source>
        <dbReference type="PROSITE" id="PS50109"/>
    </source>
</evidence>
<dbReference type="GO" id="GO:0016020">
    <property type="term" value="C:membrane"/>
    <property type="evidence" value="ECO:0007669"/>
    <property type="project" value="UniProtKB-SubCell"/>
</dbReference>
<gene>
    <name evidence="13" type="ORF">HKW67_01815</name>
</gene>
<dbReference type="Pfam" id="PF00512">
    <property type="entry name" value="HisKA"/>
    <property type="match status" value="1"/>
</dbReference>
<evidence type="ECO:0000313" key="13">
    <source>
        <dbReference type="EMBL" id="QJR34347.1"/>
    </source>
</evidence>
<feature type="transmembrane region" description="Helical" evidence="10">
    <location>
        <begin position="16"/>
        <end position="35"/>
    </location>
</feature>
<dbReference type="Pfam" id="PF02518">
    <property type="entry name" value="HATPase_c"/>
    <property type="match status" value="1"/>
</dbReference>
<dbReference type="Gene3D" id="3.30.565.10">
    <property type="entry name" value="Histidine kinase-like ATPase, C-terminal domain"/>
    <property type="match status" value="1"/>
</dbReference>
<evidence type="ECO:0000256" key="5">
    <source>
        <dbReference type="ARBA" id="ARBA00022679"/>
    </source>
</evidence>
<dbReference type="PROSITE" id="PS50109">
    <property type="entry name" value="HIS_KIN"/>
    <property type="match status" value="1"/>
</dbReference>
<dbReference type="SUPFAM" id="SSF55874">
    <property type="entry name" value="ATPase domain of HSP90 chaperone/DNA topoisomerase II/histidine kinase"/>
    <property type="match status" value="1"/>
</dbReference>
<keyword evidence="10" id="KW-1133">Transmembrane helix</keyword>
<dbReference type="SUPFAM" id="SSF158472">
    <property type="entry name" value="HAMP domain-like"/>
    <property type="match status" value="1"/>
</dbReference>
<dbReference type="CDD" id="cd00082">
    <property type="entry name" value="HisKA"/>
    <property type="match status" value="1"/>
</dbReference>
<keyword evidence="14" id="KW-1185">Reference proteome</keyword>
<evidence type="ECO:0000256" key="6">
    <source>
        <dbReference type="ARBA" id="ARBA00022741"/>
    </source>
</evidence>
<keyword evidence="5" id="KW-0808">Transferase</keyword>
<dbReference type="InterPro" id="IPR004358">
    <property type="entry name" value="Sig_transdc_His_kin-like_C"/>
</dbReference>
<sequence>MLAIPTPRIHQRLKQVLVLASGSALAAIILTMWVTEYLPPYLRWPLVVLLVVLVSIVWVSVLRRQVVELVEIPLAQCVEAAEAIADGDNSRRVPVGQTHEFAQLATSINRMTEQMLAATQSRMRVEKLATMGRIAAGISHEIGNPVSAIANYAHLLRMRTSDVPGTTEPLDALEREITRIDRIMRGLLDYARPRRLTPKPIVVDEVIEDVVRLLDDQGIVRRFRVSRGLEAPDGIVYAERHDLEQVFVNLLLNAVDAMDREGDVVISSRINDAESITEAIDKRRTDPSPQRWTHRPSKRALAWLARPESPSRFLQIVMADSGTGVAPEDEERIFEPFFSTKQPGKGTGLGLAIVASTIENLGGTIWVQRAREGGAAFVILLPLHSGSSGLLAMTSGERAAVS</sequence>
<keyword evidence="10" id="KW-0472">Membrane</keyword>
<dbReference type="Gene3D" id="6.10.340.10">
    <property type="match status" value="1"/>
</dbReference>
<dbReference type="GO" id="GO:0005524">
    <property type="term" value="F:ATP binding"/>
    <property type="evidence" value="ECO:0007669"/>
    <property type="project" value="UniProtKB-KW"/>
</dbReference>
<keyword evidence="9" id="KW-0902">Two-component regulatory system</keyword>
<reference evidence="13 14" key="1">
    <citation type="submission" date="2020-05" db="EMBL/GenBank/DDBJ databases">
        <title>Complete genome sequence of Gemmatimonas greenlandica TET16.</title>
        <authorList>
            <person name="Zeng Y."/>
        </authorList>
    </citation>
    <scope>NUCLEOTIDE SEQUENCE [LARGE SCALE GENOMIC DNA]</scope>
    <source>
        <strain evidence="13 14">TET16</strain>
    </source>
</reference>
<feature type="transmembrane region" description="Helical" evidence="10">
    <location>
        <begin position="41"/>
        <end position="62"/>
    </location>
</feature>
<organism evidence="13 14">
    <name type="scientific">Gemmatimonas groenlandica</name>
    <dbReference type="NCBI Taxonomy" id="2732249"/>
    <lineage>
        <taxon>Bacteria</taxon>
        <taxon>Pseudomonadati</taxon>
        <taxon>Gemmatimonadota</taxon>
        <taxon>Gemmatimonadia</taxon>
        <taxon>Gemmatimonadales</taxon>
        <taxon>Gemmatimonadaceae</taxon>
        <taxon>Gemmatimonas</taxon>
    </lineage>
</organism>
<dbReference type="InterPro" id="IPR036890">
    <property type="entry name" value="HATPase_C_sf"/>
</dbReference>
<dbReference type="KEGG" id="ggr:HKW67_01815"/>
<evidence type="ECO:0000259" key="12">
    <source>
        <dbReference type="PROSITE" id="PS50885"/>
    </source>
</evidence>
<dbReference type="SMART" id="SM00388">
    <property type="entry name" value="HisKA"/>
    <property type="match status" value="1"/>
</dbReference>
<dbReference type="SMART" id="SM00387">
    <property type="entry name" value="HATPase_c"/>
    <property type="match status" value="1"/>
</dbReference>
<feature type="domain" description="HAMP" evidence="12">
    <location>
        <begin position="73"/>
        <end position="120"/>
    </location>
</feature>
<dbReference type="InterPro" id="IPR036097">
    <property type="entry name" value="HisK_dim/P_sf"/>
</dbReference>
<evidence type="ECO:0000256" key="2">
    <source>
        <dbReference type="ARBA" id="ARBA00004370"/>
    </source>
</evidence>
<dbReference type="SUPFAM" id="SSF47384">
    <property type="entry name" value="Homodimeric domain of signal transducing histidine kinase"/>
    <property type="match status" value="1"/>
</dbReference>
<dbReference type="SMART" id="SM00304">
    <property type="entry name" value="HAMP"/>
    <property type="match status" value="1"/>
</dbReference>
<evidence type="ECO:0000256" key="7">
    <source>
        <dbReference type="ARBA" id="ARBA00022777"/>
    </source>
</evidence>
<feature type="domain" description="Histidine kinase" evidence="11">
    <location>
        <begin position="137"/>
        <end position="385"/>
    </location>
</feature>
<evidence type="ECO:0000256" key="10">
    <source>
        <dbReference type="SAM" id="Phobius"/>
    </source>
</evidence>
<dbReference type="Gene3D" id="1.10.287.130">
    <property type="match status" value="1"/>
</dbReference>
<proteinExistence type="predicted"/>
<dbReference type="GO" id="GO:0000155">
    <property type="term" value="F:phosphorelay sensor kinase activity"/>
    <property type="evidence" value="ECO:0007669"/>
    <property type="project" value="InterPro"/>
</dbReference>
<dbReference type="InterPro" id="IPR005467">
    <property type="entry name" value="His_kinase_dom"/>
</dbReference>
<dbReference type="EC" id="2.7.13.3" evidence="3"/>
<name>A0A6M4ILE0_9BACT</name>
<keyword evidence="8" id="KW-0067">ATP-binding</keyword>
<evidence type="ECO:0000313" key="14">
    <source>
        <dbReference type="Proteomes" id="UP000500938"/>
    </source>
</evidence>
<keyword evidence="4" id="KW-0597">Phosphoprotein</keyword>
<keyword evidence="6" id="KW-0547">Nucleotide-binding</keyword>
<dbReference type="InterPro" id="IPR003660">
    <property type="entry name" value="HAMP_dom"/>
</dbReference>
<keyword evidence="10" id="KW-0812">Transmembrane</keyword>
<protein>
    <recommendedName>
        <fullName evidence="3">histidine kinase</fullName>
        <ecNumber evidence="3">2.7.13.3</ecNumber>
    </recommendedName>
</protein>
<dbReference type="EMBL" id="CP053085">
    <property type="protein sequence ID" value="QJR34347.1"/>
    <property type="molecule type" value="Genomic_DNA"/>
</dbReference>
<evidence type="ECO:0000256" key="1">
    <source>
        <dbReference type="ARBA" id="ARBA00000085"/>
    </source>
</evidence>
<comment type="subcellular location">
    <subcellularLocation>
        <location evidence="2">Membrane</location>
    </subcellularLocation>
</comment>
<dbReference type="Pfam" id="PF00672">
    <property type="entry name" value="HAMP"/>
    <property type="match status" value="1"/>
</dbReference>
<dbReference type="RefSeq" id="WP_171223773.1">
    <property type="nucleotide sequence ID" value="NZ_CP053085.1"/>
</dbReference>
<evidence type="ECO:0000256" key="8">
    <source>
        <dbReference type="ARBA" id="ARBA00022840"/>
    </source>
</evidence>
<dbReference type="InterPro" id="IPR003661">
    <property type="entry name" value="HisK_dim/P_dom"/>
</dbReference>
<dbReference type="Proteomes" id="UP000500938">
    <property type="component" value="Chromosome"/>
</dbReference>
<evidence type="ECO:0000256" key="3">
    <source>
        <dbReference type="ARBA" id="ARBA00012438"/>
    </source>
</evidence>
<dbReference type="InterPro" id="IPR003594">
    <property type="entry name" value="HATPase_dom"/>
</dbReference>
<dbReference type="PROSITE" id="PS50885">
    <property type="entry name" value="HAMP"/>
    <property type="match status" value="1"/>
</dbReference>
<comment type="catalytic activity">
    <reaction evidence="1">
        <text>ATP + protein L-histidine = ADP + protein N-phospho-L-histidine.</text>
        <dbReference type="EC" id="2.7.13.3"/>
    </reaction>
</comment>
<dbReference type="AlphaFoldDB" id="A0A6M4ILE0"/>
<dbReference type="PANTHER" id="PTHR43065">
    <property type="entry name" value="SENSOR HISTIDINE KINASE"/>
    <property type="match status" value="1"/>
</dbReference>
<dbReference type="CDD" id="cd06225">
    <property type="entry name" value="HAMP"/>
    <property type="match status" value="1"/>
</dbReference>
<keyword evidence="7" id="KW-0418">Kinase</keyword>